<name>A0ABV9AVP9_9ACTN</name>
<keyword evidence="2" id="KW-0812">Transmembrane</keyword>
<comment type="caution">
    <text evidence="3">The sequence shown here is derived from an EMBL/GenBank/DDBJ whole genome shotgun (WGS) entry which is preliminary data.</text>
</comment>
<dbReference type="Proteomes" id="UP001595839">
    <property type="component" value="Unassembled WGS sequence"/>
</dbReference>
<evidence type="ECO:0000313" key="4">
    <source>
        <dbReference type="Proteomes" id="UP001595839"/>
    </source>
</evidence>
<feature type="region of interest" description="Disordered" evidence="1">
    <location>
        <begin position="36"/>
        <end position="69"/>
    </location>
</feature>
<keyword evidence="4" id="KW-1185">Reference proteome</keyword>
<sequence length="179" mass="19537">MRGPRGLSLGQASGWLFADLLLMLVIVVLGGQVSDLGDEPTPPPTPSPPTPSPTPTRTAPPGLDPHSESVTVRNVDVDGVLGREPEALAYVTREVRRQTERFEGRHAALVLVWGAAASCRDCRDIVLSRSQRLADEIAPRVHTYAPAFFPQNDPKLIRPYHDGGGARNTIRLELFFVRT</sequence>
<gene>
    <name evidence="3" type="ORF">ACFPIH_24825</name>
</gene>
<evidence type="ECO:0000256" key="2">
    <source>
        <dbReference type="SAM" id="Phobius"/>
    </source>
</evidence>
<accession>A0ABV9AVP9</accession>
<keyword evidence="2" id="KW-1133">Transmembrane helix</keyword>
<organism evidence="3 4">
    <name type="scientific">Streptomyces vulcanius</name>
    <dbReference type="NCBI Taxonomy" id="1441876"/>
    <lineage>
        <taxon>Bacteria</taxon>
        <taxon>Bacillati</taxon>
        <taxon>Actinomycetota</taxon>
        <taxon>Actinomycetes</taxon>
        <taxon>Kitasatosporales</taxon>
        <taxon>Streptomycetaceae</taxon>
        <taxon>Streptomyces</taxon>
    </lineage>
</organism>
<protein>
    <submittedName>
        <fullName evidence="3">Uncharacterized protein</fullName>
    </submittedName>
</protein>
<feature type="compositionally biased region" description="Pro residues" evidence="1">
    <location>
        <begin position="40"/>
        <end position="54"/>
    </location>
</feature>
<feature type="transmembrane region" description="Helical" evidence="2">
    <location>
        <begin position="12"/>
        <end position="33"/>
    </location>
</feature>
<dbReference type="EMBL" id="JBHSFK010000016">
    <property type="protein sequence ID" value="MFC4502698.1"/>
    <property type="molecule type" value="Genomic_DNA"/>
</dbReference>
<evidence type="ECO:0000256" key="1">
    <source>
        <dbReference type="SAM" id="MobiDB-lite"/>
    </source>
</evidence>
<evidence type="ECO:0000313" key="3">
    <source>
        <dbReference type="EMBL" id="MFC4502698.1"/>
    </source>
</evidence>
<reference evidence="4" key="1">
    <citation type="journal article" date="2019" name="Int. J. Syst. Evol. Microbiol.">
        <title>The Global Catalogue of Microorganisms (GCM) 10K type strain sequencing project: providing services to taxonomists for standard genome sequencing and annotation.</title>
        <authorList>
            <consortium name="The Broad Institute Genomics Platform"/>
            <consortium name="The Broad Institute Genome Sequencing Center for Infectious Disease"/>
            <person name="Wu L."/>
            <person name="Ma J."/>
        </authorList>
    </citation>
    <scope>NUCLEOTIDE SEQUENCE [LARGE SCALE GENOMIC DNA]</scope>
    <source>
        <strain evidence="4">CGMCC 4.7177</strain>
    </source>
</reference>
<proteinExistence type="predicted"/>
<keyword evidence="2" id="KW-0472">Membrane</keyword>
<dbReference type="RefSeq" id="WP_381168696.1">
    <property type="nucleotide sequence ID" value="NZ_JBHSFK010000016.1"/>
</dbReference>